<dbReference type="OrthoDB" id="76412at2759"/>
<comment type="similarity">
    <text evidence="1">Belongs to the CCDC124 family.</text>
</comment>
<accession>A0A098VPD9</accession>
<dbReference type="VEuPathDB" id="MicrosporidiaDB:DI09_5p360"/>
<dbReference type="Proteomes" id="UP000029725">
    <property type="component" value="Unassembled WGS sequence"/>
</dbReference>
<feature type="compositionally biased region" description="Basic and acidic residues" evidence="3">
    <location>
        <begin position="28"/>
        <end position="69"/>
    </location>
</feature>
<dbReference type="EMBL" id="JMKJ01000555">
    <property type="protein sequence ID" value="KGG50689.1"/>
    <property type="molecule type" value="Genomic_DNA"/>
</dbReference>
<proteinExistence type="inferred from homology"/>
<evidence type="ECO:0000259" key="5">
    <source>
        <dbReference type="Pfam" id="PF22048"/>
    </source>
</evidence>
<feature type="compositionally biased region" description="Low complexity" evidence="3">
    <location>
        <begin position="88"/>
        <end position="99"/>
    </location>
</feature>
<feature type="domain" description="Coiled-coil" evidence="4">
    <location>
        <begin position="105"/>
        <end position="190"/>
    </location>
</feature>
<protein>
    <recommendedName>
        <fullName evidence="8">DUF1014-domain-containing protein</fullName>
    </recommendedName>
</protein>
<evidence type="ECO:0008006" key="8">
    <source>
        <dbReference type="Google" id="ProtNLM"/>
    </source>
</evidence>
<feature type="region of interest" description="Disordered" evidence="3">
    <location>
        <begin position="88"/>
        <end position="110"/>
    </location>
</feature>
<name>A0A098VPD9_9MICR</name>
<dbReference type="GO" id="GO:0006366">
    <property type="term" value="P:transcription by RNA polymerase II"/>
    <property type="evidence" value="ECO:0007669"/>
    <property type="project" value="TreeGrafter"/>
</dbReference>
<feature type="region of interest" description="Disordered" evidence="3">
    <location>
        <begin position="181"/>
        <end position="204"/>
    </location>
</feature>
<evidence type="ECO:0000259" key="4">
    <source>
        <dbReference type="Pfam" id="PF06244"/>
    </source>
</evidence>
<gene>
    <name evidence="6" type="ORF">DI09_5p360</name>
</gene>
<dbReference type="GeneID" id="25260433"/>
<dbReference type="InterPro" id="IPR054413">
    <property type="entry name" value="LSO1/2"/>
</dbReference>
<keyword evidence="7" id="KW-1185">Reference proteome</keyword>
<feature type="region of interest" description="Disordered" evidence="3">
    <location>
        <begin position="1"/>
        <end position="69"/>
    </location>
</feature>
<evidence type="ECO:0000313" key="6">
    <source>
        <dbReference type="EMBL" id="KGG50689.1"/>
    </source>
</evidence>
<keyword evidence="2" id="KW-0175">Coiled coil</keyword>
<dbReference type="InterPro" id="IPR054414">
    <property type="entry name" value="Ccdc124/Oxs1_C"/>
</dbReference>
<comment type="caution">
    <text evidence="6">The sequence shown here is derived from an EMBL/GenBank/DDBJ whole genome shotgun (WGS) entry which is preliminary data.</text>
</comment>
<dbReference type="RefSeq" id="XP_013237116.1">
    <property type="nucleotide sequence ID" value="XM_013381662.1"/>
</dbReference>
<evidence type="ECO:0000256" key="3">
    <source>
        <dbReference type="SAM" id="MobiDB-lite"/>
    </source>
</evidence>
<sequence length="221" mass="25436">MAKKFGENQKKQQGRENKQKALGLKHKQTLDEKNRKEEESWKQGVKDTSKQEAERLKMEEKKARKKERESLLLEEEVLELPNTSFRTAPAKKAMASPAPIRKDTSQTESVYSASSVDDALELLATIKSSRSSIASSVERHPERRMKAAFAAFEERELPILKAEYPYFRLSQLQEMLRKKFAKSDENPLNQPHVSYEATPDEVRKLASQIQESKLDSFKSNH</sequence>
<dbReference type="Pfam" id="PF22048">
    <property type="entry name" value="LSO1_2-like"/>
    <property type="match status" value="1"/>
</dbReference>
<dbReference type="HOGENOM" id="CLU_069723_1_1_1"/>
<dbReference type="GO" id="GO:0005634">
    <property type="term" value="C:nucleus"/>
    <property type="evidence" value="ECO:0007669"/>
    <property type="project" value="TreeGrafter"/>
</dbReference>
<dbReference type="InterPro" id="IPR010422">
    <property type="entry name" value="Ccdc124/Oxs1"/>
</dbReference>
<reference evidence="6 7" key="1">
    <citation type="submission" date="2014-04" db="EMBL/GenBank/DDBJ databases">
        <title>A new species of microsporidia sheds light on the evolution of extreme parasitism.</title>
        <authorList>
            <person name="Haag K.L."/>
            <person name="James T.Y."/>
            <person name="Larsson R."/>
            <person name="Schaer T.M."/>
            <person name="Refardt D."/>
            <person name="Pombert J.-F."/>
            <person name="Ebert D."/>
        </authorList>
    </citation>
    <scope>NUCLEOTIDE SEQUENCE [LARGE SCALE GENOMIC DNA]</scope>
    <source>
        <strain evidence="6 7">UGP3</strain>
        <tissue evidence="6">Spores</tissue>
    </source>
</reference>
<evidence type="ECO:0000256" key="2">
    <source>
        <dbReference type="ARBA" id="ARBA00023054"/>
    </source>
</evidence>
<feature type="domain" description="LSO1/LSO2" evidence="5">
    <location>
        <begin position="9"/>
        <end position="76"/>
    </location>
</feature>
<organism evidence="6 7">
    <name type="scientific">Mitosporidium daphniae</name>
    <dbReference type="NCBI Taxonomy" id="1485682"/>
    <lineage>
        <taxon>Eukaryota</taxon>
        <taxon>Fungi</taxon>
        <taxon>Fungi incertae sedis</taxon>
        <taxon>Microsporidia</taxon>
        <taxon>Mitosporidium</taxon>
    </lineage>
</organism>
<feature type="compositionally biased region" description="Basic and acidic residues" evidence="3">
    <location>
        <begin position="1"/>
        <end position="19"/>
    </location>
</feature>
<dbReference type="GO" id="GO:0003713">
    <property type="term" value="F:transcription coactivator activity"/>
    <property type="evidence" value="ECO:0007669"/>
    <property type="project" value="TreeGrafter"/>
</dbReference>
<dbReference type="PANTHER" id="PTHR21680">
    <property type="entry name" value="COILED-COIL DOMAIN-CONTAINING PROTEIN 124"/>
    <property type="match status" value="1"/>
</dbReference>
<dbReference type="AlphaFoldDB" id="A0A098VPD9"/>
<dbReference type="Pfam" id="PF06244">
    <property type="entry name" value="Ccdc124"/>
    <property type="match status" value="1"/>
</dbReference>
<evidence type="ECO:0000313" key="7">
    <source>
        <dbReference type="Proteomes" id="UP000029725"/>
    </source>
</evidence>
<evidence type="ECO:0000256" key="1">
    <source>
        <dbReference type="ARBA" id="ARBA00008296"/>
    </source>
</evidence>
<dbReference type="PANTHER" id="PTHR21680:SF0">
    <property type="entry name" value="COILED-COIL DOMAIN-CONTAINING PROTEIN 124"/>
    <property type="match status" value="1"/>
</dbReference>